<comment type="caution">
    <text evidence="1">The sequence shown here is derived from an EMBL/GenBank/DDBJ whole genome shotgun (WGS) entry which is preliminary data.</text>
</comment>
<organism evidence="1 2">
    <name type="scientific">Vaccinium darrowii</name>
    <dbReference type="NCBI Taxonomy" id="229202"/>
    <lineage>
        <taxon>Eukaryota</taxon>
        <taxon>Viridiplantae</taxon>
        <taxon>Streptophyta</taxon>
        <taxon>Embryophyta</taxon>
        <taxon>Tracheophyta</taxon>
        <taxon>Spermatophyta</taxon>
        <taxon>Magnoliopsida</taxon>
        <taxon>eudicotyledons</taxon>
        <taxon>Gunneridae</taxon>
        <taxon>Pentapetalae</taxon>
        <taxon>asterids</taxon>
        <taxon>Ericales</taxon>
        <taxon>Ericaceae</taxon>
        <taxon>Vaccinioideae</taxon>
        <taxon>Vaccinieae</taxon>
        <taxon>Vaccinium</taxon>
    </lineage>
</organism>
<keyword evidence="2" id="KW-1185">Reference proteome</keyword>
<protein>
    <submittedName>
        <fullName evidence="1">Uncharacterized protein</fullName>
    </submittedName>
</protein>
<evidence type="ECO:0000313" key="1">
    <source>
        <dbReference type="EMBL" id="KAH7860922.1"/>
    </source>
</evidence>
<reference evidence="1 2" key="1">
    <citation type="journal article" date="2021" name="Hortic Res">
        <title>High-quality reference genome and annotation aids understanding of berry development for evergreen blueberry (Vaccinium darrowii).</title>
        <authorList>
            <person name="Yu J."/>
            <person name="Hulse-Kemp A.M."/>
            <person name="Babiker E."/>
            <person name="Staton M."/>
        </authorList>
    </citation>
    <scope>NUCLEOTIDE SEQUENCE [LARGE SCALE GENOMIC DNA]</scope>
    <source>
        <strain evidence="2">cv. NJ 8807/NJ 8810</strain>
        <tissue evidence="1">Young leaf</tissue>
    </source>
</reference>
<sequence length="127" mass="14057">MPENYQPPKFLQFDGMGNPKQHVAHFVETCSSAGTDGDLFVKQFVRSLKDYAFDCPSNSIDTAKKEVALLHLLAYAIMPLTSYMMAEGRSLALACFCMNHPASCVIVERRAVPLPSLAFAWTIQILA</sequence>
<accession>A0ACB7Z7F5</accession>
<proteinExistence type="predicted"/>
<dbReference type="EMBL" id="CM037154">
    <property type="protein sequence ID" value="KAH7860922.1"/>
    <property type="molecule type" value="Genomic_DNA"/>
</dbReference>
<name>A0ACB7Z7F5_9ERIC</name>
<gene>
    <name evidence="1" type="ORF">Vadar_019555</name>
</gene>
<dbReference type="Proteomes" id="UP000828048">
    <property type="component" value="Chromosome 4"/>
</dbReference>
<evidence type="ECO:0000313" key="2">
    <source>
        <dbReference type="Proteomes" id="UP000828048"/>
    </source>
</evidence>